<protein>
    <submittedName>
        <fullName evidence="1">Uncharacterized protein</fullName>
    </submittedName>
</protein>
<name>A0AAD0PUF1_PSEAV</name>
<reference evidence="1 2" key="1">
    <citation type="journal article" date="2011" name="PLoS Pathog.">
        <title>Dynamic evolution of pathogenicity revealed by sequencing and comparative genomics of 19 Pseudomonas syringae isolates.</title>
        <authorList>
            <person name="Baltrus D.A."/>
            <person name="Nishimura M.T."/>
            <person name="Romanchuk A."/>
            <person name="Chang J.H."/>
            <person name="Mukhtar M.S."/>
            <person name="Cherkis K."/>
            <person name="Roach J."/>
            <person name="Grant S.R."/>
            <person name="Jones C.D."/>
            <person name="Dangl J.L."/>
        </authorList>
    </citation>
    <scope>NUCLEOTIDE SEQUENCE [LARGE SCALE GENOMIC DNA]</scope>
    <source>
        <strain evidence="1 2">M301315</strain>
    </source>
</reference>
<dbReference type="AlphaFoldDB" id="A0AAD0PUF1"/>
<evidence type="ECO:0000313" key="1">
    <source>
        <dbReference type="EMBL" id="AXH59590.1"/>
    </source>
</evidence>
<sequence>MTSTQQGDRAALTDVLAIGNSIYECIGHIRNSANVNPSEIWDACQRLDKLVARARAALEADPVVVAPQPPAKTIDHAAPSTQVAIRTLKSLEGMSEELLTAREAGLEISIHPALEDLYAEEYGRQGRRNLDVILGR</sequence>
<dbReference type="EMBL" id="CP031226">
    <property type="protein sequence ID" value="AXH59590.1"/>
    <property type="molecule type" value="Genomic_DNA"/>
</dbReference>
<keyword evidence="1" id="KW-0614">Plasmid</keyword>
<dbReference type="GeneID" id="39474546"/>
<dbReference type="Proteomes" id="UP000006426">
    <property type="component" value="Plasmid pmppla107"/>
</dbReference>
<accession>A0AAD0PUF1</accession>
<geneLocation type="plasmid" evidence="2">
    <name>pmppla107</name>
</geneLocation>
<proteinExistence type="predicted"/>
<gene>
    <name evidence="1" type="ORF">PLA107_030660</name>
</gene>
<dbReference type="RefSeq" id="WP_005742192.1">
    <property type="nucleotide sequence ID" value="NZ_CP031226.1"/>
</dbReference>
<evidence type="ECO:0000313" key="2">
    <source>
        <dbReference type="Proteomes" id="UP000006426"/>
    </source>
</evidence>
<organism evidence="1 2">
    <name type="scientific">Pseudomonas amygdali pv. lachrymans str. M301315</name>
    <dbReference type="NCBI Taxonomy" id="629260"/>
    <lineage>
        <taxon>Bacteria</taxon>
        <taxon>Pseudomonadati</taxon>
        <taxon>Pseudomonadota</taxon>
        <taxon>Gammaproteobacteria</taxon>
        <taxon>Pseudomonadales</taxon>
        <taxon>Pseudomonadaceae</taxon>
        <taxon>Pseudomonas</taxon>
        <taxon>Pseudomonas amygdali</taxon>
    </lineage>
</organism>